<reference evidence="1 2" key="2">
    <citation type="submission" date="2018-11" db="EMBL/GenBank/DDBJ databases">
        <authorList>
            <consortium name="Pathogen Informatics"/>
        </authorList>
    </citation>
    <scope>NUCLEOTIDE SEQUENCE [LARGE SCALE GENOMIC DNA]</scope>
</reference>
<sequence>MCVLRLMHYIRYNAQDKNREFRVAHPYGFTNCGLKSSWAQMAWLYDEGGSEIEFWCIRASDNSKDQYYEVHPPSAHISASI</sequence>
<dbReference type="AlphaFoldDB" id="A0A183D2H1"/>
<evidence type="ECO:0000313" key="1">
    <source>
        <dbReference type="EMBL" id="VDK36943.1"/>
    </source>
</evidence>
<organism evidence="3">
    <name type="scientific">Gongylonema pulchrum</name>
    <dbReference type="NCBI Taxonomy" id="637853"/>
    <lineage>
        <taxon>Eukaryota</taxon>
        <taxon>Metazoa</taxon>
        <taxon>Ecdysozoa</taxon>
        <taxon>Nematoda</taxon>
        <taxon>Chromadorea</taxon>
        <taxon>Rhabditida</taxon>
        <taxon>Spirurina</taxon>
        <taxon>Spiruromorpha</taxon>
        <taxon>Spiruroidea</taxon>
        <taxon>Gongylonematidae</taxon>
        <taxon>Gongylonema</taxon>
    </lineage>
</organism>
<accession>A0A183D2H1</accession>
<reference evidence="3" key="1">
    <citation type="submission" date="2016-06" db="UniProtKB">
        <authorList>
            <consortium name="WormBaseParasite"/>
        </authorList>
    </citation>
    <scope>IDENTIFICATION</scope>
</reference>
<proteinExistence type="predicted"/>
<dbReference type="EMBL" id="UYRT01004651">
    <property type="protein sequence ID" value="VDK36943.1"/>
    <property type="molecule type" value="Genomic_DNA"/>
</dbReference>
<gene>
    <name evidence="1" type="ORF">GPUH_LOCUS2912</name>
</gene>
<dbReference type="Proteomes" id="UP000271098">
    <property type="component" value="Unassembled WGS sequence"/>
</dbReference>
<keyword evidence="2" id="KW-1185">Reference proteome</keyword>
<evidence type="ECO:0000313" key="3">
    <source>
        <dbReference type="WBParaSite" id="GPUH_0000291701-mRNA-1"/>
    </source>
</evidence>
<dbReference type="WBParaSite" id="GPUH_0000291701-mRNA-1">
    <property type="protein sequence ID" value="GPUH_0000291701-mRNA-1"/>
    <property type="gene ID" value="GPUH_0000291701"/>
</dbReference>
<evidence type="ECO:0000313" key="2">
    <source>
        <dbReference type="Proteomes" id="UP000271098"/>
    </source>
</evidence>
<protein>
    <submittedName>
        <fullName evidence="3">S-protein homolog</fullName>
    </submittedName>
</protein>
<name>A0A183D2H1_9BILA</name>